<feature type="region of interest" description="Disordered" evidence="1">
    <location>
        <begin position="208"/>
        <end position="291"/>
    </location>
</feature>
<dbReference type="Proteomes" id="UP001314169">
    <property type="component" value="Chromosome 18"/>
</dbReference>
<accession>A0ABN9ZS97</accession>
<feature type="compositionally biased region" description="Low complexity" evidence="1">
    <location>
        <begin position="10"/>
        <end position="20"/>
    </location>
</feature>
<feature type="compositionally biased region" description="Basic residues" evidence="1">
    <location>
        <begin position="119"/>
        <end position="139"/>
    </location>
</feature>
<feature type="compositionally biased region" description="Low complexity" evidence="1">
    <location>
        <begin position="310"/>
        <end position="320"/>
    </location>
</feature>
<feature type="compositionally biased region" description="Low complexity" evidence="1">
    <location>
        <begin position="589"/>
        <end position="606"/>
    </location>
</feature>
<protein>
    <recommendedName>
        <fullName evidence="4">POM121-like protein 2</fullName>
    </recommendedName>
</protein>
<feature type="region of interest" description="Disordered" evidence="1">
    <location>
        <begin position="1077"/>
        <end position="1105"/>
    </location>
</feature>
<feature type="compositionally biased region" description="Basic and acidic residues" evidence="1">
    <location>
        <begin position="233"/>
        <end position="272"/>
    </location>
</feature>
<feature type="region of interest" description="Disordered" evidence="1">
    <location>
        <begin position="90"/>
        <end position="148"/>
    </location>
</feature>
<gene>
    <name evidence="2" type="ORF">MPIPNATIZW_LOCUS7383</name>
</gene>
<feature type="region of interest" description="Disordered" evidence="1">
    <location>
        <begin position="1"/>
        <end position="20"/>
    </location>
</feature>
<keyword evidence="3" id="KW-1185">Reference proteome</keyword>
<feature type="region of interest" description="Disordered" evidence="1">
    <location>
        <begin position="303"/>
        <end position="619"/>
    </location>
</feature>
<dbReference type="EMBL" id="OY882875">
    <property type="protein sequence ID" value="CAK6439077.1"/>
    <property type="molecule type" value="Genomic_DNA"/>
</dbReference>
<dbReference type="PANTHER" id="PTHR23193:SF20">
    <property type="entry name" value="POM121-LIKE PROTEIN 2"/>
    <property type="match status" value="1"/>
</dbReference>
<name>A0ABN9ZS97_PIPNA</name>
<evidence type="ECO:0008006" key="4">
    <source>
        <dbReference type="Google" id="ProtNLM"/>
    </source>
</evidence>
<sequence length="1105" mass="114668">MAQVSTPQSLRAAAPRAPRLPRMLMAWRGARGCGAPQHPRFPLAPGSQPSPNPARRDSAEPAGVGPLGGRRRPQSRRVASPLLMGGYLGKWGAPPPAAEGAADPPQRPATRQPSQALHQLHRVQHVHRAHPAPRLRPGRRPRDWDPANPASWAASEAWRRFPMRRPQRSIVGPLPADWWESYLKRTIWSLRHPRAVWSPVTVRITPRAQRGLRAGPRAQTIRSAGASASETPPDPRAKETVLRVLRESKPGRLRPEEPPPRAPARPDSKRGSPEATVSAFKPLGRSGNPAAFVPNLGPLSLGQGLNRRPSSCSLSSVASSRPEGPMGAKRNAIISSYSSAGGLSEPGKRQAPLPIPEWPVKKKSGPQRRVPGPLASKEPPAASGSPGPRREETPQLLAGPEPPLALSPSLQLGYAVPAEDLASGTEGRLPWSSKTKKDVTDATADPAPDSQSAALPSLSRTLSPAGPDPAEGADPQVASPGPWASPEPAGERTSMVHSPPEMPSLLAPLRCSGPEPHAGPSAGSESTAAVTFLTPVPPTSPVTDTTWLPSTCQADTSPTPPDPPAITPMAPSAERTAFGGVRRPVHHLSASAPPAAASADPTSKPSWRSPPNNEAGVSLPSSISATTAARPPPGLSTPTFTPVFGGIEPLRKRPAITPFSFEQTSPPGPSAAAHLFHSLGKISSIATSTTPVSTPTDSSLKPPLDFGGAGVTRTVGNNYSDPPPPHTFPFGASHAFRANFSSPVSGFTFPAPQLSTIPMVNVGNIFSQVFPSSVQLSPRETAAHFKGKVIPLSPSALVTSSQPTLSSGISNPTSALTASLGSSSKPLFPQSLGVTPQPVFGAPGGQRQAALQPALSPCFKSSSVFGSSAVVSPIPASTPAQPAFGSPTQSAFGVLTPSASTFHVPASIQTGTGITPAGFLLGPASATSFGVVSQTHQSGAQTSVFGSTAPRPFAFGGLVTPMDCGESGDSMTIPDMSSNSGVFSMGAMPGRATYTVTPFGKGWSQNTQGLTPQNTPFALGRPSISTRKIVFGGPPMAPFAHSLPVPRPVKTGSSFGLGIPSPPAQCSLGRGSFRSAVPSFSIGAKPKTPKNRESGHSRRHHPHKK</sequence>
<reference evidence="2" key="1">
    <citation type="submission" date="2023-12" db="EMBL/GenBank/DDBJ databases">
        <authorList>
            <person name="Brown T."/>
        </authorList>
    </citation>
    <scope>NUCLEOTIDE SEQUENCE</scope>
</reference>
<evidence type="ECO:0000256" key="1">
    <source>
        <dbReference type="SAM" id="MobiDB-lite"/>
    </source>
</evidence>
<dbReference type="InterPro" id="IPR026054">
    <property type="entry name" value="Nucleoporin"/>
</dbReference>
<evidence type="ECO:0000313" key="2">
    <source>
        <dbReference type="EMBL" id="CAK6439077.1"/>
    </source>
</evidence>
<proteinExistence type="predicted"/>
<organism evidence="2 3">
    <name type="scientific">Pipistrellus nathusii</name>
    <name type="common">Nathusius' pipistrelle</name>
    <dbReference type="NCBI Taxonomy" id="59473"/>
    <lineage>
        <taxon>Eukaryota</taxon>
        <taxon>Metazoa</taxon>
        <taxon>Chordata</taxon>
        <taxon>Craniata</taxon>
        <taxon>Vertebrata</taxon>
        <taxon>Euteleostomi</taxon>
        <taxon>Mammalia</taxon>
        <taxon>Eutheria</taxon>
        <taxon>Laurasiatheria</taxon>
        <taxon>Chiroptera</taxon>
        <taxon>Yangochiroptera</taxon>
        <taxon>Vespertilionidae</taxon>
        <taxon>Pipistrellus</taxon>
    </lineage>
</organism>
<dbReference type="Pfam" id="PF15229">
    <property type="entry name" value="POM121"/>
    <property type="match status" value="1"/>
</dbReference>
<evidence type="ECO:0000313" key="3">
    <source>
        <dbReference type="Proteomes" id="UP001314169"/>
    </source>
</evidence>
<feature type="compositionally biased region" description="Polar residues" evidence="1">
    <location>
        <begin position="220"/>
        <end position="230"/>
    </location>
</feature>
<feature type="compositionally biased region" description="Low complexity" evidence="1">
    <location>
        <begin position="441"/>
        <end position="475"/>
    </location>
</feature>
<dbReference type="PANTHER" id="PTHR23193">
    <property type="entry name" value="NUCLEAR PORE COMPLEX PROTEIN NUP"/>
    <property type="match status" value="1"/>
</dbReference>
<feature type="region of interest" description="Disordered" evidence="1">
    <location>
        <begin position="31"/>
        <end position="77"/>
    </location>
</feature>